<dbReference type="EMBL" id="CP112998">
    <property type="protein sequence ID" value="WAC13317.1"/>
    <property type="molecule type" value="Genomic_DNA"/>
</dbReference>
<keyword evidence="2" id="KW-1185">Reference proteome</keyword>
<dbReference type="SUPFAM" id="SSF111369">
    <property type="entry name" value="HlyD-like secretion proteins"/>
    <property type="match status" value="1"/>
</dbReference>
<protein>
    <submittedName>
        <fullName evidence="1">Efflux RND transporter periplasmic adaptor subunit</fullName>
    </submittedName>
</protein>
<gene>
    <name evidence="1" type="ORF">ON006_05010</name>
</gene>
<evidence type="ECO:0000313" key="1">
    <source>
        <dbReference type="EMBL" id="WAC13317.1"/>
    </source>
</evidence>
<proteinExistence type="predicted"/>
<name>A0A9E8NFG7_9BACT</name>
<organism evidence="1 2">
    <name type="scientific">Dyadobacter pollutisoli</name>
    <dbReference type="NCBI Taxonomy" id="2910158"/>
    <lineage>
        <taxon>Bacteria</taxon>
        <taxon>Pseudomonadati</taxon>
        <taxon>Bacteroidota</taxon>
        <taxon>Cytophagia</taxon>
        <taxon>Cytophagales</taxon>
        <taxon>Spirosomataceae</taxon>
        <taxon>Dyadobacter</taxon>
    </lineage>
</organism>
<dbReference type="Proteomes" id="UP001164653">
    <property type="component" value="Chromosome"/>
</dbReference>
<dbReference type="KEGG" id="dpf:ON006_05010"/>
<reference evidence="1" key="1">
    <citation type="submission" date="2022-11" db="EMBL/GenBank/DDBJ databases">
        <title>Dyadobacter pollutisoli sp. nov., isolated from plastic dumped soil.</title>
        <authorList>
            <person name="Kim J.M."/>
            <person name="Kim K.R."/>
            <person name="Lee J.K."/>
            <person name="Hao L."/>
            <person name="Jeon C.O."/>
        </authorList>
    </citation>
    <scope>NUCLEOTIDE SEQUENCE</scope>
    <source>
        <strain evidence="1">U1</strain>
    </source>
</reference>
<dbReference type="AlphaFoldDB" id="A0A9E8NFG7"/>
<sequence length="175" mass="19376">MYLNWSIPVIKLALFSAIVALMICCHRKPETTQPAMENIMESVYASGIIKGANQYRVYSTVNGLIDKVLVSEGELIRKGTPVMSLVGNVARLNAENAELTVAYASITANTERLDELKNALSLAKLKLGNEQSLWSRQKTFGRKKSVRATSLSNVNSITTTHLTLTRRLNSGIRRH</sequence>
<evidence type="ECO:0000313" key="2">
    <source>
        <dbReference type="Proteomes" id="UP001164653"/>
    </source>
</evidence>
<dbReference type="RefSeq" id="WP_244819569.1">
    <property type="nucleotide sequence ID" value="NZ_CP112998.1"/>
</dbReference>
<accession>A0A9E8NFG7</accession>
<dbReference type="Gene3D" id="1.10.287.470">
    <property type="entry name" value="Helix hairpin bin"/>
    <property type="match status" value="1"/>
</dbReference>
<dbReference type="Gene3D" id="2.40.50.100">
    <property type="match status" value="1"/>
</dbReference>